<evidence type="ECO:0000259" key="3">
    <source>
        <dbReference type="PROSITE" id="PS51857"/>
    </source>
</evidence>
<keyword evidence="5" id="KW-1185">Reference proteome</keyword>
<evidence type="ECO:0000313" key="5">
    <source>
        <dbReference type="Proteomes" id="UP000618445"/>
    </source>
</evidence>
<dbReference type="PANTHER" id="PTHR12962">
    <property type="entry name" value="CALCIUM-REGULATED HEAT STABLE PROTEIN CRHSP-24-RELATED"/>
    <property type="match status" value="1"/>
</dbReference>
<dbReference type="EMBL" id="JACJQY010000011">
    <property type="protein sequence ID" value="MBD2317019.1"/>
    <property type="molecule type" value="Genomic_DNA"/>
</dbReference>
<dbReference type="RefSeq" id="WP_190577890.1">
    <property type="nucleotide sequence ID" value="NZ_CAWPQU010000003.1"/>
</dbReference>
<feature type="domain" description="CSD" evidence="3">
    <location>
        <begin position="5"/>
        <end position="70"/>
    </location>
</feature>
<reference evidence="4 5" key="1">
    <citation type="journal article" date="2020" name="ISME J.">
        <title>Comparative genomics reveals insights into cyanobacterial evolution and habitat adaptation.</title>
        <authorList>
            <person name="Chen M.Y."/>
            <person name="Teng W.K."/>
            <person name="Zhao L."/>
            <person name="Hu C.X."/>
            <person name="Zhou Y.K."/>
            <person name="Han B.P."/>
            <person name="Song L.R."/>
            <person name="Shu W.S."/>
        </authorList>
    </citation>
    <scope>NUCLEOTIDE SEQUENCE [LARGE SCALE GENOMIC DNA]</scope>
    <source>
        <strain evidence="4 5">FACHB-1050</strain>
    </source>
</reference>
<keyword evidence="2" id="KW-0812">Transmembrane</keyword>
<feature type="compositionally biased region" description="Polar residues" evidence="1">
    <location>
        <begin position="74"/>
        <end position="106"/>
    </location>
</feature>
<accession>A0ABR8C8K1</accession>
<evidence type="ECO:0000313" key="4">
    <source>
        <dbReference type="EMBL" id="MBD2317019.1"/>
    </source>
</evidence>
<evidence type="ECO:0000256" key="2">
    <source>
        <dbReference type="SAM" id="Phobius"/>
    </source>
</evidence>
<name>A0ABR8C8K1_9CYAN</name>
<keyword evidence="2" id="KW-0472">Membrane</keyword>
<dbReference type="PROSITE" id="PS51857">
    <property type="entry name" value="CSD_2"/>
    <property type="match status" value="1"/>
</dbReference>
<dbReference type="PROSITE" id="PS00352">
    <property type="entry name" value="CSD_1"/>
    <property type="match status" value="1"/>
</dbReference>
<dbReference type="SUPFAM" id="SSF50249">
    <property type="entry name" value="Nucleic acid-binding proteins"/>
    <property type="match status" value="1"/>
</dbReference>
<dbReference type="InterPro" id="IPR019844">
    <property type="entry name" value="CSD_CS"/>
</dbReference>
<organism evidence="4 5">
    <name type="scientific">Phormidium tenue FACHB-1050</name>
    <dbReference type="NCBI Taxonomy" id="2692857"/>
    <lineage>
        <taxon>Bacteria</taxon>
        <taxon>Bacillati</taxon>
        <taxon>Cyanobacteriota</taxon>
        <taxon>Cyanophyceae</taxon>
        <taxon>Oscillatoriophycideae</taxon>
        <taxon>Oscillatoriales</taxon>
        <taxon>Oscillatoriaceae</taxon>
        <taxon>Phormidium</taxon>
    </lineage>
</organism>
<evidence type="ECO:0000256" key="1">
    <source>
        <dbReference type="SAM" id="MobiDB-lite"/>
    </source>
</evidence>
<dbReference type="Gene3D" id="2.40.50.140">
    <property type="entry name" value="Nucleic acid-binding proteins"/>
    <property type="match status" value="1"/>
</dbReference>
<dbReference type="CDD" id="cd04458">
    <property type="entry name" value="CSP_CDS"/>
    <property type="match status" value="1"/>
</dbReference>
<dbReference type="InterPro" id="IPR052069">
    <property type="entry name" value="Ca-reg_mRNA-binding_domain"/>
</dbReference>
<dbReference type="Pfam" id="PF00313">
    <property type="entry name" value="CSD"/>
    <property type="match status" value="1"/>
</dbReference>
<dbReference type="InterPro" id="IPR012340">
    <property type="entry name" value="NA-bd_OB-fold"/>
</dbReference>
<sequence length="195" mass="21453">MQSFSCQGQLTTWKDDRGFGFIKPDDGSKEVFLHISVLKGASRRPVVGDTIFYEKATEANGKIRASKASIQGVINQPTVSKQRSHNSSQTANKKSTDNRINSNTQTNKRDMRKGIHNVLPVMFLIGLGISSISPVTNFVRGCNIKGNISVNTGGKLYHLPNMEDYATTNIDGSKGEKWFCSESEAIASGWRKAPR</sequence>
<feature type="transmembrane region" description="Helical" evidence="2">
    <location>
        <begin position="118"/>
        <end position="139"/>
    </location>
</feature>
<feature type="region of interest" description="Disordered" evidence="1">
    <location>
        <begin position="74"/>
        <end position="112"/>
    </location>
</feature>
<dbReference type="PANTHER" id="PTHR12962:SF1">
    <property type="entry name" value="COLD SHOCK DOMAIN-CONTAINING PROTEIN CG9705"/>
    <property type="match status" value="1"/>
</dbReference>
<gene>
    <name evidence="4" type="ORF">H6G05_09195</name>
</gene>
<comment type="caution">
    <text evidence="4">The sequence shown here is derived from an EMBL/GenBank/DDBJ whole genome shotgun (WGS) entry which is preliminary data.</text>
</comment>
<proteinExistence type="predicted"/>
<dbReference type="Proteomes" id="UP000618445">
    <property type="component" value="Unassembled WGS sequence"/>
</dbReference>
<keyword evidence="2" id="KW-1133">Transmembrane helix</keyword>
<dbReference type="InterPro" id="IPR002059">
    <property type="entry name" value="CSP_DNA-bd"/>
</dbReference>
<protein>
    <submittedName>
        <fullName evidence="4">Cold shock domain-containing protein</fullName>
    </submittedName>
</protein>